<keyword evidence="6 7" id="KW-0472">Membrane</keyword>
<reference evidence="9 10" key="1">
    <citation type="journal article" date="2014" name="Am. J. Bot.">
        <title>Genome assembly and annotation for red clover (Trifolium pratense; Fabaceae).</title>
        <authorList>
            <person name="Istvanek J."/>
            <person name="Jaros M."/>
            <person name="Krenek A."/>
            <person name="Repkova J."/>
        </authorList>
    </citation>
    <scope>NUCLEOTIDE SEQUENCE [LARGE SCALE GENOMIC DNA]</scope>
    <source>
        <strain evidence="10">cv. Tatra</strain>
        <tissue evidence="9">Young leaves</tissue>
    </source>
</reference>
<comment type="subcellular location">
    <subcellularLocation>
        <location evidence="1">Membrane</location>
    </subcellularLocation>
</comment>
<keyword evidence="4" id="KW-0029">Amino-acid transport</keyword>
<organism evidence="9 10">
    <name type="scientific">Trifolium pratense</name>
    <name type="common">Red clover</name>
    <dbReference type="NCBI Taxonomy" id="57577"/>
    <lineage>
        <taxon>Eukaryota</taxon>
        <taxon>Viridiplantae</taxon>
        <taxon>Streptophyta</taxon>
        <taxon>Embryophyta</taxon>
        <taxon>Tracheophyta</taxon>
        <taxon>Spermatophyta</taxon>
        <taxon>Magnoliopsida</taxon>
        <taxon>eudicotyledons</taxon>
        <taxon>Gunneridae</taxon>
        <taxon>Pentapetalae</taxon>
        <taxon>rosids</taxon>
        <taxon>fabids</taxon>
        <taxon>Fabales</taxon>
        <taxon>Fabaceae</taxon>
        <taxon>Papilionoideae</taxon>
        <taxon>50 kb inversion clade</taxon>
        <taxon>NPAAA clade</taxon>
        <taxon>Hologalegina</taxon>
        <taxon>IRL clade</taxon>
        <taxon>Trifolieae</taxon>
        <taxon>Trifolium</taxon>
    </lineage>
</organism>
<gene>
    <name evidence="9" type="ORF">L195_g048876</name>
</gene>
<dbReference type="GO" id="GO:0006865">
    <property type="term" value="P:amino acid transport"/>
    <property type="evidence" value="ECO:0007669"/>
    <property type="project" value="UniProtKB-KW"/>
</dbReference>
<dbReference type="STRING" id="57577.A0A2K3JMJ9"/>
<name>A0A2K3JMJ9_TRIPR</name>
<evidence type="ECO:0000256" key="1">
    <source>
        <dbReference type="ARBA" id="ARBA00004370"/>
    </source>
</evidence>
<dbReference type="ExpressionAtlas" id="A0A2K3JMJ9">
    <property type="expression patterns" value="baseline"/>
</dbReference>
<reference evidence="9 10" key="2">
    <citation type="journal article" date="2017" name="Front. Plant Sci.">
        <title>Gene Classification and Mining of Molecular Markers Useful in Red Clover (Trifolium pratense) Breeding.</title>
        <authorList>
            <person name="Istvanek J."/>
            <person name="Dluhosova J."/>
            <person name="Dluhos P."/>
            <person name="Patkova L."/>
            <person name="Nedelnik J."/>
            <person name="Repkova J."/>
        </authorList>
    </citation>
    <scope>NUCLEOTIDE SEQUENCE [LARGE SCALE GENOMIC DNA]</scope>
    <source>
        <strain evidence="10">cv. Tatra</strain>
        <tissue evidence="9">Young leaves</tissue>
    </source>
</reference>
<dbReference type="GO" id="GO:0016020">
    <property type="term" value="C:membrane"/>
    <property type="evidence" value="ECO:0007669"/>
    <property type="project" value="UniProtKB-SubCell"/>
</dbReference>
<comment type="caution">
    <text evidence="9">The sequence shown here is derived from an EMBL/GenBank/DDBJ whole genome shotgun (WGS) entry which is preliminary data.</text>
</comment>
<sequence length="53" mass="6012">IDEKLSREKEINDWLPVSASRNANWWYSAFHNVTAMVGAGVLSLPYAMSELGW</sequence>
<keyword evidence="5 7" id="KW-1133">Transmembrane helix</keyword>
<evidence type="ECO:0000313" key="10">
    <source>
        <dbReference type="Proteomes" id="UP000236291"/>
    </source>
</evidence>
<dbReference type="EMBL" id="ASHM01070820">
    <property type="protein sequence ID" value="PNX55249.1"/>
    <property type="molecule type" value="Genomic_DNA"/>
</dbReference>
<feature type="transmembrane region" description="Helical" evidence="7">
    <location>
        <begin position="25"/>
        <end position="47"/>
    </location>
</feature>
<feature type="domain" description="Amino acid transporter transmembrane" evidence="8">
    <location>
        <begin position="22"/>
        <end position="53"/>
    </location>
</feature>
<keyword evidence="2" id="KW-0813">Transport</keyword>
<dbReference type="AlphaFoldDB" id="A0A2K3JMJ9"/>
<protein>
    <submittedName>
        <fullName evidence="9">Lysine/histidine transporter 1-like protein</fullName>
    </submittedName>
</protein>
<dbReference type="Pfam" id="PF01490">
    <property type="entry name" value="Aa_trans"/>
    <property type="match status" value="1"/>
</dbReference>
<feature type="non-terminal residue" evidence="9">
    <location>
        <position position="1"/>
    </location>
</feature>
<evidence type="ECO:0000256" key="7">
    <source>
        <dbReference type="SAM" id="Phobius"/>
    </source>
</evidence>
<dbReference type="InterPro" id="IPR013057">
    <property type="entry name" value="AA_transpt_TM"/>
</dbReference>
<proteinExistence type="predicted"/>
<evidence type="ECO:0000256" key="5">
    <source>
        <dbReference type="ARBA" id="ARBA00022989"/>
    </source>
</evidence>
<evidence type="ECO:0000256" key="4">
    <source>
        <dbReference type="ARBA" id="ARBA00022970"/>
    </source>
</evidence>
<evidence type="ECO:0000259" key="8">
    <source>
        <dbReference type="Pfam" id="PF01490"/>
    </source>
</evidence>
<evidence type="ECO:0000256" key="6">
    <source>
        <dbReference type="ARBA" id="ARBA00023136"/>
    </source>
</evidence>
<evidence type="ECO:0000256" key="2">
    <source>
        <dbReference type="ARBA" id="ARBA00022448"/>
    </source>
</evidence>
<dbReference type="Proteomes" id="UP000236291">
    <property type="component" value="Unassembled WGS sequence"/>
</dbReference>
<keyword evidence="3 7" id="KW-0812">Transmembrane</keyword>
<evidence type="ECO:0000256" key="3">
    <source>
        <dbReference type="ARBA" id="ARBA00022692"/>
    </source>
</evidence>
<accession>A0A2K3JMJ9</accession>
<evidence type="ECO:0000313" key="9">
    <source>
        <dbReference type="EMBL" id="PNX55249.1"/>
    </source>
</evidence>